<evidence type="ECO:0000313" key="4">
    <source>
        <dbReference type="EMBL" id="KAK8740036.1"/>
    </source>
</evidence>
<dbReference type="AlphaFoldDB" id="A0AAW0X6M1"/>
<accession>A0AAW0X6M1</accession>
<protein>
    <recommendedName>
        <fullName evidence="3">MIP18 family-like domain-containing protein</fullName>
    </recommendedName>
</protein>
<dbReference type="InterPro" id="IPR034904">
    <property type="entry name" value="FSCA_dom_sf"/>
</dbReference>
<dbReference type="Pfam" id="PF01883">
    <property type="entry name" value="FeS_assembly_P"/>
    <property type="match status" value="1"/>
</dbReference>
<dbReference type="Gene3D" id="3.30.300.130">
    <property type="entry name" value="Fe-S cluster assembly (FSCA)"/>
    <property type="match status" value="1"/>
</dbReference>
<reference evidence="4 5" key="1">
    <citation type="journal article" date="2024" name="BMC Genomics">
        <title>Genome assembly of redclaw crayfish (Cherax quadricarinatus) provides insights into its immune adaptation and hypoxia tolerance.</title>
        <authorList>
            <person name="Liu Z."/>
            <person name="Zheng J."/>
            <person name="Li H."/>
            <person name="Fang K."/>
            <person name="Wang S."/>
            <person name="He J."/>
            <person name="Zhou D."/>
            <person name="Weng S."/>
            <person name="Chi M."/>
            <person name="Gu Z."/>
            <person name="He J."/>
            <person name="Li F."/>
            <person name="Wang M."/>
        </authorList>
    </citation>
    <scope>NUCLEOTIDE SEQUENCE [LARGE SCALE GENOMIC DNA]</scope>
    <source>
        <strain evidence="4">ZL_2023a</strain>
    </source>
</reference>
<keyword evidence="5" id="KW-1185">Reference proteome</keyword>
<feature type="domain" description="MIP18 family-like" evidence="3">
    <location>
        <begin position="17"/>
        <end position="89"/>
    </location>
</feature>
<dbReference type="Gene3D" id="6.10.250.1280">
    <property type="match status" value="1"/>
</dbReference>
<organism evidence="4 5">
    <name type="scientific">Cherax quadricarinatus</name>
    <name type="common">Australian red claw crayfish</name>
    <dbReference type="NCBI Taxonomy" id="27406"/>
    <lineage>
        <taxon>Eukaryota</taxon>
        <taxon>Metazoa</taxon>
        <taxon>Ecdysozoa</taxon>
        <taxon>Arthropoda</taxon>
        <taxon>Crustacea</taxon>
        <taxon>Multicrustacea</taxon>
        <taxon>Malacostraca</taxon>
        <taxon>Eumalacostraca</taxon>
        <taxon>Eucarida</taxon>
        <taxon>Decapoda</taxon>
        <taxon>Pleocyemata</taxon>
        <taxon>Astacidea</taxon>
        <taxon>Parastacoidea</taxon>
        <taxon>Parastacidae</taxon>
        <taxon>Cherax</taxon>
    </lineage>
</organism>
<evidence type="ECO:0000256" key="2">
    <source>
        <dbReference type="ARBA" id="ARBA00022829"/>
    </source>
</evidence>
<evidence type="ECO:0000313" key="5">
    <source>
        <dbReference type="Proteomes" id="UP001445076"/>
    </source>
</evidence>
<dbReference type="GO" id="GO:0007059">
    <property type="term" value="P:chromosome segregation"/>
    <property type="evidence" value="ECO:0007669"/>
    <property type="project" value="UniProtKB-KW"/>
</dbReference>
<comment type="caution">
    <text evidence="4">The sequence shown here is derived from an EMBL/GenBank/DDBJ whole genome shotgun (WGS) entry which is preliminary data.</text>
</comment>
<dbReference type="PANTHER" id="PTHR12377:SF2">
    <property type="entry name" value="CYTOSOLIC IRON-SULFUR ASSEMBLY COMPONENT 2A"/>
    <property type="match status" value="1"/>
</dbReference>
<dbReference type="PANTHER" id="PTHR12377">
    <property type="entry name" value="CYTOSOLIC IRON-SULFUR ASSEMBLY COMPONENT 2B-RELATED"/>
    <property type="match status" value="1"/>
</dbReference>
<evidence type="ECO:0000259" key="3">
    <source>
        <dbReference type="Pfam" id="PF01883"/>
    </source>
</evidence>
<gene>
    <name evidence="4" type="ORF">OTU49_003005</name>
</gene>
<name>A0AAW0X6M1_CHEQU</name>
<evidence type="ECO:0000256" key="1">
    <source>
        <dbReference type="ARBA" id="ARBA00010381"/>
    </source>
</evidence>
<dbReference type="FunFam" id="3.30.300.130:FF:000004">
    <property type="entry name" value="cytosolic iron-sulfur assembly component 2A"/>
    <property type="match status" value="1"/>
</dbReference>
<dbReference type="InterPro" id="IPR039796">
    <property type="entry name" value="MIP18"/>
</dbReference>
<comment type="similarity">
    <text evidence="1">Belongs to the MIP18 family.</text>
</comment>
<dbReference type="GO" id="GO:0051604">
    <property type="term" value="P:protein maturation"/>
    <property type="evidence" value="ECO:0007669"/>
    <property type="project" value="InterPro"/>
</dbReference>
<dbReference type="Proteomes" id="UP001445076">
    <property type="component" value="Unassembled WGS sequence"/>
</dbReference>
<keyword evidence="2" id="KW-0159">Chromosome partition</keyword>
<sequence length="140" mass="15573">MAANIMSTDAELKDVAAAVFDSLRSIRDPEKDATLEDLEVIKEEGIKVTRLNNIKFLINIEFVPTVPHCSLATLIGLCMRVKLSRSLPYSYKADISIAPGTHNTEGEVNKQINDKERVAAALENPNLSRVVEECLVERDY</sequence>
<proteinExistence type="inferred from homology"/>
<dbReference type="SUPFAM" id="SSF117916">
    <property type="entry name" value="Fe-S cluster assembly (FSCA) domain-like"/>
    <property type="match status" value="1"/>
</dbReference>
<dbReference type="InterPro" id="IPR002744">
    <property type="entry name" value="MIP18-like"/>
</dbReference>
<dbReference type="EMBL" id="JARKIK010000034">
    <property type="protein sequence ID" value="KAK8740036.1"/>
    <property type="molecule type" value="Genomic_DNA"/>
</dbReference>